<dbReference type="FunFam" id="2.40.40.20:FF:000013">
    <property type="entry name" value="Dimethyl sulfoxide reductase subunit A"/>
    <property type="match status" value="1"/>
</dbReference>
<dbReference type="PROSITE" id="PS00551">
    <property type="entry name" value="MOLYBDOPTERIN_PROK_1"/>
    <property type="match status" value="1"/>
</dbReference>
<dbReference type="RefSeq" id="WP_069690070.1">
    <property type="nucleotide sequence ID" value="NZ_CP017147.1"/>
</dbReference>
<dbReference type="InterPro" id="IPR009010">
    <property type="entry name" value="Asp_de-COase-like_dom_sf"/>
</dbReference>
<dbReference type="GO" id="GO:0030313">
    <property type="term" value="C:cell envelope"/>
    <property type="evidence" value="ECO:0007669"/>
    <property type="project" value="UniProtKB-SubCell"/>
</dbReference>
<dbReference type="FunFam" id="2.20.25.90:FF:000006">
    <property type="entry name" value="Formate dehydrogenase alpha subunit"/>
    <property type="match status" value="1"/>
</dbReference>
<dbReference type="InterPro" id="IPR006657">
    <property type="entry name" value="MoPterin_dinucl-bd_dom"/>
</dbReference>
<dbReference type="GO" id="GO:0009055">
    <property type="term" value="F:electron transfer activity"/>
    <property type="evidence" value="ECO:0007669"/>
    <property type="project" value="TreeGrafter"/>
</dbReference>
<dbReference type="GO" id="GO:0030151">
    <property type="term" value="F:molybdenum ion binding"/>
    <property type="evidence" value="ECO:0007669"/>
    <property type="project" value="TreeGrafter"/>
</dbReference>
<name>A0A1D7U0F1_9HYPH</name>
<dbReference type="PROSITE" id="PS51669">
    <property type="entry name" value="4FE4S_MOW_BIS_MGD"/>
    <property type="match status" value="1"/>
</dbReference>
<dbReference type="EMBL" id="CP017147">
    <property type="protein sequence ID" value="AOO80852.1"/>
    <property type="molecule type" value="Genomic_DNA"/>
</dbReference>
<dbReference type="GO" id="GO:0009061">
    <property type="term" value="P:anaerobic respiration"/>
    <property type="evidence" value="ECO:0007669"/>
    <property type="project" value="TreeGrafter"/>
</dbReference>
<keyword evidence="6" id="KW-0500">Molybdenum</keyword>
<dbReference type="GO" id="GO:0016491">
    <property type="term" value="F:oxidoreductase activity"/>
    <property type="evidence" value="ECO:0007669"/>
    <property type="project" value="UniProtKB-KW"/>
</dbReference>
<comment type="cofactor">
    <cofactor evidence="1">
        <name>Mo-bis(molybdopterin guanine dinucleotide)</name>
        <dbReference type="ChEBI" id="CHEBI:60539"/>
    </cofactor>
</comment>
<evidence type="ECO:0000256" key="10">
    <source>
        <dbReference type="ARBA" id="ARBA00023004"/>
    </source>
</evidence>
<dbReference type="PANTHER" id="PTHR43598">
    <property type="entry name" value="TUNGSTEN-CONTAINING FORMYLMETHANOFURAN DEHYDROGENASE 2 SUBUNIT B"/>
    <property type="match status" value="1"/>
</dbReference>
<evidence type="ECO:0000256" key="11">
    <source>
        <dbReference type="ARBA" id="ARBA00023014"/>
    </source>
</evidence>
<proteinExistence type="inferred from homology"/>
<dbReference type="InterPro" id="IPR027467">
    <property type="entry name" value="MopterinOxRdtase_cofactor_BS"/>
</dbReference>
<dbReference type="InterPro" id="IPR006656">
    <property type="entry name" value="Mopterin_OxRdtase"/>
</dbReference>
<dbReference type="Gene3D" id="3.40.228.10">
    <property type="entry name" value="Dimethylsulfoxide Reductase, domain 2"/>
    <property type="match status" value="1"/>
</dbReference>
<dbReference type="InterPro" id="IPR006311">
    <property type="entry name" value="TAT_signal"/>
</dbReference>
<accession>A0A1D7U0F1</accession>
<evidence type="ECO:0000256" key="1">
    <source>
        <dbReference type="ARBA" id="ARBA00001942"/>
    </source>
</evidence>
<keyword evidence="9" id="KW-0560">Oxidoreductase</keyword>
<dbReference type="Pfam" id="PF01568">
    <property type="entry name" value="Molydop_binding"/>
    <property type="match status" value="1"/>
</dbReference>
<dbReference type="FunFam" id="3.40.228.10:FF:000002">
    <property type="entry name" value="Formate dehydrogenase subunit alpha"/>
    <property type="match status" value="1"/>
</dbReference>
<keyword evidence="8" id="KW-0732">Signal</keyword>
<keyword evidence="11" id="KW-0411">Iron-sulfur</keyword>
<dbReference type="Proteomes" id="UP000094969">
    <property type="component" value="Chromosome"/>
</dbReference>
<protein>
    <submittedName>
        <fullName evidence="13">Formate dehydrogenase</fullName>
    </submittedName>
</protein>
<dbReference type="GO" id="GO:0051539">
    <property type="term" value="F:4 iron, 4 sulfur cluster binding"/>
    <property type="evidence" value="ECO:0007669"/>
    <property type="project" value="UniProtKB-KW"/>
</dbReference>
<keyword evidence="10" id="KW-0408">Iron</keyword>
<dbReference type="SMART" id="SM00926">
    <property type="entry name" value="Molybdop_Fe4S4"/>
    <property type="match status" value="1"/>
</dbReference>
<organism evidence="13 14">
    <name type="scientific">Bosea vaviloviae</name>
    <dbReference type="NCBI Taxonomy" id="1526658"/>
    <lineage>
        <taxon>Bacteria</taxon>
        <taxon>Pseudomonadati</taxon>
        <taxon>Pseudomonadota</taxon>
        <taxon>Alphaproteobacteria</taxon>
        <taxon>Hyphomicrobiales</taxon>
        <taxon>Boseaceae</taxon>
        <taxon>Bosea</taxon>
    </lineage>
</organism>
<dbReference type="InterPro" id="IPR006963">
    <property type="entry name" value="Mopterin_OxRdtase_4Fe-4S_dom"/>
</dbReference>
<dbReference type="Gene3D" id="2.40.40.20">
    <property type="match status" value="1"/>
</dbReference>
<evidence type="ECO:0000256" key="5">
    <source>
        <dbReference type="ARBA" id="ARBA00022485"/>
    </source>
</evidence>
<dbReference type="Gene3D" id="3.40.50.740">
    <property type="match status" value="1"/>
</dbReference>
<dbReference type="STRING" id="1526658.BHK69_10615"/>
<sequence length="993" mass="108887">MLIKRKSADVQRGKLRAAMAGLSSGVMDRRTFLRRSGLVAGGVAAAGALQIGSVRKADAAEGLGPASGTKIVKNICTHCSVGCTVKAEVANGVWVGQEPAWESPINRGSHCAKGASVRELTHGDRRIKYPMKLVDGQWQRITWDVAISEIGDKMMQIRAKSGADSVYLLGSAKFSNEGSYLFRKFAAFWGTNNVDHQARICHSTTVAGVANTWGYGAMTNSYNDIRNSKTILFMGSNAAEAHPVSMQHILSGKELNRANVIVFDPRLTRTAAHATDYIRIRSGTDIAVIWGMMWHIFKNGWEDKDFLAARVYGMDDVRKEVEKYDPKTVEDITGVPEAQLKRAAETFAKVKPATFIWCMGVTQHSVGTANVRAICNLLLATGNVGGMGNGANIFRGHCNVQGATDFGLDISNLPCYYGLVEGAWRHWARVWGVDYDYFVTRFDAVPAKGGRPARTAKANMETSGHTSTRWFDAANMPAEQVDQKDNLKAMIVMGHGGNTIPRMPDAVKGLETLELLVVADPHPTNFISLGQRKNGTYLLPIGTQFECSGSRTCSNRSVQWGEKVVDPIFESANDYWVIYKLAQKLGFAEPMFKTLELVQGKYGLEPSAESILREINRGGWSTGYTGQSPERLKLHMQHQDKFDLVSLRGAKGSPVENDFYGLPWPCWGTPELKHPGTHILYNTSLEANNGGGTFRPRFGLTRERTLPDGSKVNDTLLAENGSYSLNSEIKDGYPEFTMGMLKKLGWDADLTPKELETITWIGGNTIDTVNWANDLSGGIQRVALSHGCVPYGNGKARANAWNLPDPVPTHREPIYSPRVDLVAKWPARPDERTLRIPNLHTTIQKAAVERGVAKSFPIVLTSGRLVEYEGGGEETRSNKWLAELQQDMFVEINPADATERGIKDGAFVWVSGPENNSKAKVKALVTERVGKGVAFMPFHFGGFYQGVDQRGNYPKGLDPIVLGESVNTLTTYGYDPVTAMHEGKVTLCQIAAA</sequence>
<evidence type="ECO:0000313" key="13">
    <source>
        <dbReference type="EMBL" id="AOO80852.1"/>
    </source>
</evidence>
<dbReference type="PANTHER" id="PTHR43598:SF1">
    <property type="entry name" value="FORMATE DEHYDROGENASE-O MAJOR SUBUNIT"/>
    <property type="match status" value="1"/>
</dbReference>
<keyword evidence="5" id="KW-0004">4Fe-4S</keyword>
<dbReference type="KEGG" id="bvv:BHK69_10615"/>
<evidence type="ECO:0000256" key="7">
    <source>
        <dbReference type="ARBA" id="ARBA00022723"/>
    </source>
</evidence>
<keyword evidence="7" id="KW-0479">Metal-binding</keyword>
<dbReference type="AlphaFoldDB" id="A0A1D7U0F1"/>
<gene>
    <name evidence="13" type="ORF">BHK69_10615</name>
</gene>
<comment type="subcellular location">
    <subcellularLocation>
        <location evidence="3">Cell envelope</location>
    </subcellularLocation>
</comment>
<reference evidence="13 14" key="1">
    <citation type="journal article" date="2015" name="Antonie Van Leeuwenhoek">
        <title>Bosea vaviloviae sp. nov., a new species of slow-growing rhizobia isolated from nodules of the relict species Vavilovia formosa (Stev.) Fed.</title>
        <authorList>
            <person name="Safronova V.I."/>
            <person name="Kuznetsova I.G."/>
            <person name="Sazanova A.L."/>
            <person name="Kimeklis A.K."/>
            <person name="Belimov A.A."/>
            <person name="Andronov E.E."/>
            <person name="Pinaev A.G."/>
            <person name="Chizhevskaya E.P."/>
            <person name="Pukhaev A.R."/>
            <person name="Popov K.P."/>
            <person name="Willems A."/>
            <person name="Tikhonovich I.A."/>
        </authorList>
    </citation>
    <scope>NUCLEOTIDE SEQUENCE [LARGE SCALE GENOMIC DNA]</scope>
    <source>
        <strain evidence="13 14">Vaf18</strain>
    </source>
</reference>
<dbReference type="GO" id="GO:0043546">
    <property type="term" value="F:molybdopterin cofactor binding"/>
    <property type="evidence" value="ECO:0007669"/>
    <property type="project" value="InterPro"/>
</dbReference>
<evidence type="ECO:0000256" key="9">
    <source>
        <dbReference type="ARBA" id="ARBA00023002"/>
    </source>
</evidence>
<dbReference type="PIRSF" id="PIRSF036643">
    <property type="entry name" value="FDH_alpha"/>
    <property type="match status" value="1"/>
</dbReference>
<evidence type="ECO:0000259" key="12">
    <source>
        <dbReference type="PROSITE" id="PS51669"/>
    </source>
</evidence>
<feature type="domain" description="4Fe-4S Mo/W bis-MGD-type" evidence="12">
    <location>
        <begin position="69"/>
        <end position="125"/>
    </location>
</feature>
<comment type="cofactor">
    <cofactor evidence="2">
        <name>[4Fe-4S] cluster</name>
        <dbReference type="ChEBI" id="CHEBI:49883"/>
    </cofactor>
</comment>
<dbReference type="SUPFAM" id="SSF50692">
    <property type="entry name" value="ADC-like"/>
    <property type="match status" value="1"/>
</dbReference>
<evidence type="ECO:0000256" key="4">
    <source>
        <dbReference type="ARBA" id="ARBA00010312"/>
    </source>
</evidence>
<dbReference type="CDD" id="cd02792">
    <property type="entry name" value="MopB_CT_Formate-Dh-Na-like"/>
    <property type="match status" value="1"/>
</dbReference>
<evidence type="ECO:0000256" key="2">
    <source>
        <dbReference type="ARBA" id="ARBA00001966"/>
    </source>
</evidence>
<evidence type="ECO:0000256" key="8">
    <source>
        <dbReference type="ARBA" id="ARBA00022729"/>
    </source>
</evidence>
<dbReference type="Pfam" id="PF04879">
    <property type="entry name" value="Molybdop_Fe4S4"/>
    <property type="match status" value="1"/>
</dbReference>
<dbReference type="Pfam" id="PF00384">
    <property type="entry name" value="Molybdopterin"/>
    <property type="match status" value="1"/>
</dbReference>
<evidence type="ECO:0000256" key="6">
    <source>
        <dbReference type="ARBA" id="ARBA00022505"/>
    </source>
</evidence>
<dbReference type="Gene3D" id="2.20.25.90">
    <property type="entry name" value="ADC-like domains"/>
    <property type="match status" value="1"/>
</dbReference>
<comment type="similarity">
    <text evidence="4">Belongs to the prokaryotic molybdopterin-containing oxidoreductase family.</text>
</comment>
<keyword evidence="14" id="KW-1185">Reference proteome</keyword>
<dbReference type="OrthoDB" id="9816402at2"/>
<dbReference type="SUPFAM" id="SSF53706">
    <property type="entry name" value="Formate dehydrogenase/DMSO reductase, domains 1-3"/>
    <property type="match status" value="1"/>
</dbReference>
<evidence type="ECO:0000256" key="3">
    <source>
        <dbReference type="ARBA" id="ARBA00004196"/>
    </source>
</evidence>
<evidence type="ECO:0000313" key="14">
    <source>
        <dbReference type="Proteomes" id="UP000094969"/>
    </source>
</evidence>
<dbReference type="PROSITE" id="PS51318">
    <property type="entry name" value="TAT"/>
    <property type="match status" value="1"/>
</dbReference>